<dbReference type="EMBL" id="BRVP01000011">
    <property type="protein sequence ID" value="GLB52800.1"/>
    <property type="molecule type" value="Genomic_DNA"/>
</dbReference>
<dbReference type="InterPro" id="IPR008969">
    <property type="entry name" value="CarboxyPept-like_regulatory"/>
</dbReference>
<evidence type="ECO:0000256" key="1">
    <source>
        <dbReference type="SAM" id="MobiDB-lite"/>
    </source>
</evidence>
<dbReference type="Pfam" id="PF14905">
    <property type="entry name" value="OMP_b-brl_3"/>
    <property type="match status" value="1"/>
</dbReference>
<accession>A0A9W6B753</accession>
<evidence type="ECO:0000313" key="4">
    <source>
        <dbReference type="Proteomes" id="UP001143545"/>
    </source>
</evidence>
<dbReference type="SUPFAM" id="SSF56935">
    <property type="entry name" value="Porins"/>
    <property type="match status" value="1"/>
</dbReference>
<dbReference type="AlphaFoldDB" id="A0A9W6B753"/>
<feature type="compositionally biased region" description="Polar residues" evidence="1">
    <location>
        <begin position="394"/>
        <end position="410"/>
    </location>
</feature>
<sequence length="909" mass="102756">MQAQEYKLTGNVKDENQQGLSSATVFTETIADSTLINYTVTSTSGSFDLDFKTKASKVRVVINYNGYETYRKDISLDKETINLGTIGLEPMAFQLEGVSVVGTATPITVKADTLEFNANSFKVAPDSNVETLLKQLPGVDVTSDGAITVNGKEVNNILVNGKPFFGKDGKIATQNLPANLIEKIQVVDTKTKEEELSGDTASSEEKTINLTIQEDKNKGLFGKATAGYGTDDRYESSLLFNTFKGDRKISVLGSSNNINSIGFSMDDIFDNMGGGRNMSIWTNSDGSFNINGQQFGGSTGITQSNMIGLNYADNFGDDAVEPSVTYYFTETNTDNVNRTNTTNLLPDRTTYTSSDYITDNYSRGHNISTDIEIKIDSTFSVYLNPGFKNTFNENNYSGSQNTSDDTGQVLNESISSSKQQKNSNTFNNTLFLYKRFKKDGRGLSFRFENENSKDDADLYTQSETYYYATGDPEEIRNQNILDNTENTDYTVGASYREPVGDSLRLRVGVEYEYSKSIDSRQTYDFNDTSGAYTDLNGEQSNYYSSIQNRLNPEVTLELRKKKFRSGIDLGADIVSFKNNSRYLGVNTDLDKNYVFPNLSAHLNYRMDKSKSIWSRYRYNVSLPSAQQILPVENLSNTLNTVVGNGDLQPTKRHNLYFNFNNYDYSTRTGMFMWLGGNYYQDQIVTSVVYDDSNKGTTTYQNLDDVYSWYTGVSYNKQIKSEGSSFRYRVSMNVNQSRSKGLTNAELYESSTWQLNPKASLTYEITDMFTVEPSYSYTYNTTNYDNYIIDNSSNFTHKARIETTLTWPKNLVWGNDFGYTYNSNIADGFQKDFYLWNTSLGYYFLDKKLLAKVKVYDILDQNVSATRTITPTAIVDEENTVLKQYVMFSLTYNMEMFGGKRKSRNRMWMN</sequence>
<feature type="region of interest" description="Disordered" evidence="1">
    <location>
        <begin position="394"/>
        <end position="421"/>
    </location>
</feature>
<dbReference type="Gene3D" id="2.170.130.10">
    <property type="entry name" value="TonB-dependent receptor, plug domain"/>
    <property type="match status" value="1"/>
</dbReference>
<dbReference type="Proteomes" id="UP001143545">
    <property type="component" value="Unassembled WGS sequence"/>
</dbReference>
<dbReference type="InterPro" id="IPR041700">
    <property type="entry name" value="OMP_b-brl_3"/>
</dbReference>
<feature type="compositionally biased region" description="Low complexity" evidence="1">
    <location>
        <begin position="411"/>
        <end position="421"/>
    </location>
</feature>
<dbReference type="InterPro" id="IPR037066">
    <property type="entry name" value="Plug_dom_sf"/>
</dbReference>
<feature type="domain" description="Outer membrane protein beta-barrel" evidence="2">
    <location>
        <begin position="434"/>
        <end position="755"/>
    </location>
</feature>
<reference evidence="3" key="1">
    <citation type="submission" date="2022-07" db="EMBL/GenBank/DDBJ databases">
        <title>Taxonomy of Novel Oxalotrophic and Methylotrophic Bacteria.</title>
        <authorList>
            <person name="Sahin N."/>
            <person name="Tani A."/>
        </authorList>
    </citation>
    <scope>NUCLEOTIDE SEQUENCE</scope>
    <source>
        <strain evidence="3">AM327</strain>
    </source>
</reference>
<evidence type="ECO:0000313" key="3">
    <source>
        <dbReference type="EMBL" id="GLB52800.1"/>
    </source>
</evidence>
<keyword evidence="4" id="KW-1185">Reference proteome</keyword>
<organism evidence="3 4">
    <name type="scientific">Neptunitalea chrysea</name>
    <dbReference type="NCBI Taxonomy" id="1647581"/>
    <lineage>
        <taxon>Bacteria</taxon>
        <taxon>Pseudomonadati</taxon>
        <taxon>Bacteroidota</taxon>
        <taxon>Flavobacteriia</taxon>
        <taxon>Flavobacteriales</taxon>
        <taxon>Flavobacteriaceae</taxon>
        <taxon>Neptunitalea</taxon>
    </lineage>
</organism>
<dbReference type="SUPFAM" id="SSF49464">
    <property type="entry name" value="Carboxypeptidase regulatory domain-like"/>
    <property type="match status" value="1"/>
</dbReference>
<proteinExistence type="predicted"/>
<keyword evidence="3" id="KW-0176">Collagen</keyword>
<comment type="caution">
    <text evidence="3">The sequence shown here is derived from an EMBL/GenBank/DDBJ whole genome shotgun (WGS) entry which is preliminary data.</text>
</comment>
<gene>
    <name evidence="3" type="ORF">NBRC110019_18400</name>
</gene>
<name>A0A9W6B753_9FLAO</name>
<protein>
    <submittedName>
        <fullName evidence="3">Collagen-binding protein</fullName>
    </submittedName>
</protein>
<evidence type="ECO:0000259" key="2">
    <source>
        <dbReference type="Pfam" id="PF14905"/>
    </source>
</evidence>